<dbReference type="Proteomes" id="UP000887565">
    <property type="component" value="Unplaced"/>
</dbReference>
<sequence>MTSNQFVRSFVQPFSINVEPFDVLFNDHFANDVTIHKFDVLDNGYLMGFMTALLTLMTNQTFEKASEPYRINDIWMGILDDNIGLKSVS</sequence>
<name>A0A915JUD6_ROMCU</name>
<dbReference type="WBParaSite" id="nRc.2.0.1.t29679-RA">
    <property type="protein sequence ID" value="nRc.2.0.1.t29679-RA"/>
    <property type="gene ID" value="nRc.2.0.1.g29679"/>
</dbReference>
<evidence type="ECO:0000313" key="2">
    <source>
        <dbReference type="WBParaSite" id="nRc.2.0.1.t29679-RA"/>
    </source>
</evidence>
<accession>A0A915JUD6</accession>
<dbReference type="AlphaFoldDB" id="A0A915JUD6"/>
<proteinExistence type="predicted"/>
<reference evidence="2" key="1">
    <citation type="submission" date="2022-11" db="UniProtKB">
        <authorList>
            <consortium name="WormBaseParasite"/>
        </authorList>
    </citation>
    <scope>IDENTIFICATION</scope>
</reference>
<keyword evidence="1" id="KW-1185">Reference proteome</keyword>
<organism evidence="1 2">
    <name type="scientific">Romanomermis culicivorax</name>
    <name type="common">Nematode worm</name>
    <dbReference type="NCBI Taxonomy" id="13658"/>
    <lineage>
        <taxon>Eukaryota</taxon>
        <taxon>Metazoa</taxon>
        <taxon>Ecdysozoa</taxon>
        <taxon>Nematoda</taxon>
        <taxon>Enoplea</taxon>
        <taxon>Dorylaimia</taxon>
        <taxon>Mermithida</taxon>
        <taxon>Mermithoidea</taxon>
        <taxon>Mermithidae</taxon>
        <taxon>Romanomermis</taxon>
    </lineage>
</organism>
<evidence type="ECO:0000313" key="1">
    <source>
        <dbReference type="Proteomes" id="UP000887565"/>
    </source>
</evidence>
<protein>
    <submittedName>
        <fullName evidence="2">Uncharacterized protein</fullName>
    </submittedName>
</protein>